<dbReference type="EMBL" id="CP047650">
    <property type="protein sequence ID" value="QHI97165.1"/>
    <property type="molecule type" value="Genomic_DNA"/>
</dbReference>
<gene>
    <name evidence="2" type="ORF">GT347_03730</name>
</gene>
<reference evidence="2 3" key="1">
    <citation type="submission" date="2020-01" db="EMBL/GenBank/DDBJ databases">
        <title>Genome sequencing of strain KACC 21265.</title>
        <authorList>
            <person name="Heo J."/>
            <person name="Kim S.-J."/>
            <person name="Kim J.-S."/>
            <person name="Hong S.-B."/>
            <person name="Kwon S.-W."/>
        </authorList>
    </citation>
    <scope>NUCLEOTIDE SEQUENCE [LARGE SCALE GENOMIC DNA]</scope>
    <source>
        <strain evidence="2 3">KACC 21265</strain>
    </source>
</reference>
<dbReference type="RefSeq" id="WP_160550683.1">
    <property type="nucleotide sequence ID" value="NZ_CP047650.1"/>
</dbReference>
<dbReference type="Proteomes" id="UP000464787">
    <property type="component" value="Chromosome"/>
</dbReference>
<evidence type="ECO:0000313" key="3">
    <source>
        <dbReference type="Proteomes" id="UP000464787"/>
    </source>
</evidence>
<keyword evidence="1" id="KW-0812">Transmembrane</keyword>
<keyword evidence="1" id="KW-1133">Transmembrane helix</keyword>
<dbReference type="KEGG" id="xyk:GT347_03730"/>
<feature type="transmembrane region" description="Helical" evidence="1">
    <location>
        <begin position="197"/>
        <end position="216"/>
    </location>
</feature>
<accession>A0A857J2S2</accession>
<feature type="transmembrane region" description="Helical" evidence="1">
    <location>
        <begin position="35"/>
        <end position="54"/>
    </location>
</feature>
<feature type="transmembrane region" description="Helical" evidence="1">
    <location>
        <begin position="74"/>
        <end position="95"/>
    </location>
</feature>
<evidence type="ECO:0000256" key="1">
    <source>
        <dbReference type="SAM" id="Phobius"/>
    </source>
</evidence>
<sequence>MHFSETTGPQRLAYAALAFIVVALLPLPIEWPARGLLAWIAAAAIDLGLAARLASGFDACRIRERAKAQDESAWVLFLVMVVALCASVAAIVLLIGHAKNLPPAQRVLQLLLSALALAASWLWIHSLFAFHYSHLYYQSEDEKAENAADSAGLDFPGPEDPEYFDFLYHALVIGMTSQVSDVQVTTGRMRRLTTVHALLAFVFNVVLLALGINALASAL</sequence>
<dbReference type="InterPro" id="IPR009781">
    <property type="entry name" value="DUF1345"/>
</dbReference>
<protein>
    <submittedName>
        <fullName evidence="2">DUF1345 domain-containing protein</fullName>
    </submittedName>
</protein>
<keyword evidence="1" id="KW-0472">Membrane</keyword>
<evidence type="ECO:0000313" key="2">
    <source>
        <dbReference type="EMBL" id="QHI97165.1"/>
    </source>
</evidence>
<dbReference type="AlphaFoldDB" id="A0A857J2S2"/>
<proteinExistence type="predicted"/>
<keyword evidence="3" id="KW-1185">Reference proteome</keyword>
<name>A0A857J2S2_9BURK</name>
<dbReference type="Pfam" id="PF07077">
    <property type="entry name" value="DUF1345"/>
    <property type="match status" value="1"/>
</dbReference>
<feature type="transmembrane region" description="Helical" evidence="1">
    <location>
        <begin position="107"/>
        <end position="130"/>
    </location>
</feature>
<feature type="transmembrane region" description="Helical" evidence="1">
    <location>
        <begin position="12"/>
        <end position="29"/>
    </location>
</feature>
<organism evidence="2 3">
    <name type="scientific">Xylophilus rhododendri</name>
    <dbReference type="NCBI Taxonomy" id="2697032"/>
    <lineage>
        <taxon>Bacteria</taxon>
        <taxon>Pseudomonadati</taxon>
        <taxon>Pseudomonadota</taxon>
        <taxon>Betaproteobacteria</taxon>
        <taxon>Burkholderiales</taxon>
        <taxon>Xylophilus</taxon>
    </lineage>
</organism>